<comment type="caution">
    <text evidence="1">The sequence shown here is derived from an EMBL/GenBank/DDBJ whole genome shotgun (WGS) entry which is preliminary data.</text>
</comment>
<accession>A0AA35M272</accession>
<sequence>MACLMSNRGIITSVSFDTLDENIFRTNAGSWAIDEKGYIKSVGYGSSADGVWITRDSQRLLWLPPQYRGVSASVRGNTVALGRASGDVAVLHFRT</sequence>
<dbReference type="AlphaFoldDB" id="A0AA35M272"/>
<proteinExistence type="predicted"/>
<reference evidence="1" key="1">
    <citation type="submission" date="2023-01" db="EMBL/GenBank/DDBJ databases">
        <authorList>
            <person name="Piombo E."/>
        </authorList>
    </citation>
    <scope>NUCLEOTIDE SEQUENCE</scope>
</reference>
<gene>
    <name evidence="1" type="ORF">CCHLO57077_00013811</name>
</gene>
<evidence type="ECO:0000313" key="2">
    <source>
        <dbReference type="Proteomes" id="UP001160390"/>
    </source>
</evidence>
<name>A0AA35M272_9HYPO</name>
<organism evidence="1 2">
    <name type="scientific">Clonostachys chloroleuca</name>
    <dbReference type="NCBI Taxonomy" id="1926264"/>
    <lineage>
        <taxon>Eukaryota</taxon>
        <taxon>Fungi</taxon>
        <taxon>Dikarya</taxon>
        <taxon>Ascomycota</taxon>
        <taxon>Pezizomycotina</taxon>
        <taxon>Sordariomycetes</taxon>
        <taxon>Hypocreomycetidae</taxon>
        <taxon>Hypocreales</taxon>
        <taxon>Bionectriaceae</taxon>
        <taxon>Clonostachys</taxon>
    </lineage>
</organism>
<dbReference type="Proteomes" id="UP001160390">
    <property type="component" value="Unassembled WGS sequence"/>
</dbReference>
<protein>
    <submittedName>
        <fullName evidence="1">Uncharacterized protein</fullName>
    </submittedName>
</protein>
<evidence type="ECO:0000313" key="1">
    <source>
        <dbReference type="EMBL" id="CAI6089022.1"/>
    </source>
</evidence>
<dbReference type="EMBL" id="CABFNP030000902">
    <property type="protein sequence ID" value="CAI6089022.1"/>
    <property type="molecule type" value="Genomic_DNA"/>
</dbReference>
<keyword evidence="2" id="KW-1185">Reference proteome</keyword>